<feature type="region of interest" description="Disordered" evidence="1">
    <location>
        <begin position="31"/>
        <end position="62"/>
    </location>
</feature>
<accession>A0AAD2FRM9</accession>
<dbReference type="AlphaFoldDB" id="A0AAD2FRM9"/>
<dbReference type="EMBL" id="CAKOGP040001771">
    <property type="protein sequence ID" value="CAJ1950919.1"/>
    <property type="molecule type" value="Genomic_DNA"/>
</dbReference>
<name>A0AAD2FRM9_9STRA</name>
<sequence length="209" mass="23911">MVGIAEHVGHAMTYKVLDPKTNTVLYWSELRSAQSPTDPNKSLEASDGEEPTPPTIIKSYSDKVPDDNLSLIYDRDEKLRSDDAKALVHNRDLIGRIFLLEPDDEGYVHRAKIVDLIDQHKEKTTSQPEHIQFRVSVNDDEYEDVMAYNEILERLEADQENPTVWKFKQIAGHQGPLHPSHPSYMGSKYNVTMEWENGEITPEPLSVIR</sequence>
<comment type="caution">
    <text evidence="2">The sequence shown here is derived from an EMBL/GenBank/DDBJ whole genome shotgun (WGS) entry which is preliminary data.</text>
</comment>
<evidence type="ECO:0000313" key="3">
    <source>
        <dbReference type="Proteomes" id="UP001295423"/>
    </source>
</evidence>
<keyword evidence="3" id="KW-1185">Reference proteome</keyword>
<gene>
    <name evidence="2" type="ORF">CYCCA115_LOCUS12822</name>
</gene>
<evidence type="ECO:0000313" key="2">
    <source>
        <dbReference type="EMBL" id="CAJ1950919.1"/>
    </source>
</evidence>
<proteinExistence type="predicted"/>
<organism evidence="2 3">
    <name type="scientific">Cylindrotheca closterium</name>
    <dbReference type="NCBI Taxonomy" id="2856"/>
    <lineage>
        <taxon>Eukaryota</taxon>
        <taxon>Sar</taxon>
        <taxon>Stramenopiles</taxon>
        <taxon>Ochrophyta</taxon>
        <taxon>Bacillariophyta</taxon>
        <taxon>Bacillariophyceae</taxon>
        <taxon>Bacillariophycidae</taxon>
        <taxon>Bacillariales</taxon>
        <taxon>Bacillariaceae</taxon>
        <taxon>Cylindrotheca</taxon>
    </lineage>
</organism>
<reference evidence="2" key="1">
    <citation type="submission" date="2023-08" db="EMBL/GenBank/DDBJ databases">
        <authorList>
            <person name="Audoor S."/>
            <person name="Bilcke G."/>
        </authorList>
    </citation>
    <scope>NUCLEOTIDE SEQUENCE</scope>
</reference>
<feature type="compositionally biased region" description="Polar residues" evidence="1">
    <location>
        <begin position="31"/>
        <end position="40"/>
    </location>
</feature>
<dbReference type="Proteomes" id="UP001295423">
    <property type="component" value="Unassembled WGS sequence"/>
</dbReference>
<evidence type="ECO:0000256" key="1">
    <source>
        <dbReference type="SAM" id="MobiDB-lite"/>
    </source>
</evidence>
<protein>
    <submittedName>
        <fullName evidence="2">Uncharacterized protein</fullName>
    </submittedName>
</protein>